<organism evidence="2">
    <name type="scientific">Eutreptiella gymnastica</name>
    <dbReference type="NCBI Taxonomy" id="73025"/>
    <lineage>
        <taxon>Eukaryota</taxon>
        <taxon>Discoba</taxon>
        <taxon>Euglenozoa</taxon>
        <taxon>Euglenida</taxon>
        <taxon>Spirocuta</taxon>
        <taxon>Euglenophyceae</taxon>
        <taxon>Eutreptiales</taxon>
        <taxon>Eutreptiaceae</taxon>
        <taxon>Eutreptiella</taxon>
    </lineage>
</organism>
<feature type="region of interest" description="Disordered" evidence="1">
    <location>
        <begin position="65"/>
        <end position="94"/>
    </location>
</feature>
<reference evidence="2" key="1">
    <citation type="submission" date="2021-01" db="EMBL/GenBank/DDBJ databases">
        <authorList>
            <person name="Corre E."/>
            <person name="Pelletier E."/>
            <person name="Niang G."/>
            <person name="Scheremetjew M."/>
            <person name="Finn R."/>
            <person name="Kale V."/>
            <person name="Holt S."/>
            <person name="Cochrane G."/>
            <person name="Meng A."/>
            <person name="Brown T."/>
            <person name="Cohen L."/>
        </authorList>
    </citation>
    <scope>NUCLEOTIDE SEQUENCE</scope>
    <source>
        <strain evidence="2">NIES-381</strain>
    </source>
</reference>
<accession>A0A7S1IVE6</accession>
<name>A0A7S1IVE6_9EUGL</name>
<protein>
    <submittedName>
        <fullName evidence="2">Uncharacterized protein</fullName>
    </submittedName>
</protein>
<dbReference type="EMBL" id="HBGA01092982">
    <property type="protein sequence ID" value="CAD9023621.1"/>
    <property type="molecule type" value="Transcribed_RNA"/>
</dbReference>
<proteinExistence type="predicted"/>
<sequence length="209" mass="23653">MAPPTWTSSVSFISGRLLKVLPGELDQKLVKKNKKLCKGWGKEELARWMEGNCAPVKAEVHMEQKKIDPSPIVSTPTSALPSTIGKDEQESSLGSESLPFDPFQYYGKDNDTFLLNTLYEEVEVPMTEAVFEHNVHLLRGKGEGGQVCFKPKDPWPLSKQDRAVLLQAVEQRITFLEHERLLCQLRSVWGPHADGYFSSQDDDYLVQLY</sequence>
<evidence type="ECO:0000256" key="1">
    <source>
        <dbReference type="SAM" id="MobiDB-lite"/>
    </source>
</evidence>
<gene>
    <name evidence="2" type="ORF">EGYM00392_LOCUS34746</name>
</gene>
<dbReference type="AlphaFoldDB" id="A0A7S1IVE6"/>
<evidence type="ECO:0000313" key="2">
    <source>
        <dbReference type="EMBL" id="CAD9023621.1"/>
    </source>
</evidence>
<feature type="compositionally biased region" description="Polar residues" evidence="1">
    <location>
        <begin position="72"/>
        <end position="81"/>
    </location>
</feature>